<keyword evidence="2 5" id="KW-0812">Transmembrane</keyword>
<dbReference type="InterPro" id="IPR036286">
    <property type="entry name" value="LexA/Signal_pep-like_sf"/>
</dbReference>
<evidence type="ECO:0000256" key="2">
    <source>
        <dbReference type="ARBA" id="ARBA00022692"/>
    </source>
</evidence>
<feature type="transmembrane region" description="Helical" evidence="5">
    <location>
        <begin position="288"/>
        <end position="310"/>
    </location>
</feature>
<dbReference type="Pfam" id="PF10502">
    <property type="entry name" value="Peptidase_S26"/>
    <property type="match status" value="1"/>
</dbReference>
<keyword evidence="4 5" id="KW-0472">Membrane</keyword>
<evidence type="ECO:0000256" key="3">
    <source>
        <dbReference type="ARBA" id="ARBA00022989"/>
    </source>
</evidence>
<keyword evidence="8" id="KW-1185">Reference proteome</keyword>
<dbReference type="SUPFAM" id="SSF51306">
    <property type="entry name" value="LexA/Signal peptidase"/>
    <property type="match status" value="1"/>
</dbReference>
<accession>A0AAW4PQS2</accession>
<dbReference type="NCBIfam" id="TIGR02228">
    <property type="entry name" value="sigpep_I_arch"/>
    <property type="match status" value="1"/>
</dbReference>
<dbReference type="GO" id="GO:0016020">
    <property type="term" value="C:membrane"/>
    <property type="evidence" value="ECO:0007669"/>
    <property type="project" value="UniProtKB-SubCell"/>
</dbReference>
<evidence type="ECO:0000256" key="5">
    <source>
        <dbReference type="SAM" id="Phobius"/>
    </source>
</evidence>
<dbReference type="PRINTS" id="PR00728">
    <property type="entry name" value="SIGNALPTASE"/>
</dbReference>
<sequence>MGRWLYLVAVVCLAVFVLPSSPIQLSYVYSDSMEPTIGEGDGYLLVPAGTVESGDVLTFYSEERGEYATHRVVAVTEDGFVTQGDNNPTTDQRAGYPPVTRDEVLGKVATVGTTPVVFPRLGIAIEFVQEHWRLGLGGLVALFSLVTISRETTRGRDVVRLRTLLLPLVLMAVVGTSAAFVLGAPAAVATFTVTDTPSASELSIPVGESATRTLDVDIGEQPAYTHQFIETNGMAIESTDATAESGALRVQIPAQSEPGPYRGEVRLYRYPAIVPYGVVAPLQAVHPAVAALTTMSTLFGAIYVLTWVFVDGKTVLQVQSRRRPLGRRLR</sequence>
<feature type="domain" description="Peptidase S26" evidence="6">
    <location>
        <begin position="3"/>
        <end position="76"/>
    </location>
</feature>
<organism evidence="7 8">
    <name type="scientific">Haloarcula rubra</name>
    <dbReference type="NCBI Taxonomy" id="2487747"/>
    <lineage>
        <taxon>Archaea</taxon>
        <taxon>Methanobacteriati</taxon>
        <taxon>Methanobacteriota</taxon>
        <taxon>Stenosarchaea group</taxon>
        <taxon>Halobacteria</taxon>
        <taxon>Halobacteriales</taxon>
        <taxon>Haloarculaceae</taxon>
        <taxon>Haloarcula</taxon>
    </lineage>
</organism>
<proteinExistence type="predicted"/>
<dbReference type="EC" id="3.4.21.89" evidence="7"/>
<feature type="transmembrane region" description="Helical" evidence="5">
    <location>
        <begin position="164"/>
        <end position="188"/>
    </location>
</feature>
<evidence type="ECO:0000313" key="8">
    <source>
        <dbReference type="Proteomes" id="UP001430377"/>
    </source>
</evidence>
<dbReference type="EMBL" id="RKLR01000002">
    <property type="protein sequence ID" value="MBX0323019.1"/>
    <property type="molecule type" value="Genomic_DNA"/>
</dbReference>
<dbReference type="Gene3D" id="2.10.109.10">
    <property type="entry name" value="Umud Fragment, subunit A"/>
    <property type="match status" value="1"/>
</dbReference>
<evidence type="ECO:0000256" key="4">
    <source>
        <dbReference type="ARBA" id="ARBA00023136"/>
    </source>
</evidence>
<keyword evidence="3 5" id="KW-1133">Transmembrane helix</keyword>
<gene>
    <name evidence="7" type="ORF">EGH21_08265</name>
</gene>
<evidence type="ECO:0000259" key="6">
    <source>
        <dbReference type="Pfam" id="PF10502"/>
    </source>
</evidence>
<dbReference type="AlphaFoldDB" id="A0AAW4PQS2"/>
<dbReference type="PANTHER" id="PTHR10806:SF6">
    <property type="entry name" value="SIGNAL PEPTIDASE COMPLEX CATALYTIC SUBUNIT SEC11"/>
    <property type="match status" value="1"/>
</dbReference>
<protein>
    <submittedName>
        <fullName evidence="7">Signal peptidase I</fullName>
        <ecNumber evidence="7">3.4.21.89</ecNumber>
    </submittedName>
</protein>
<name>A0AAW4PQS2_9EURY</name>
<dbReference type="GO" id="GO:0004252">
    <property type="term" value="F:serine-type endopeptidase activity"/>
    <property type="evidence" value="ECO:0007669"/>
    <property type="project" value="InterPro"/>
</dbReference>
<comment type="subcellular location">
    <subcellularLocation>
        <location evidence="1">Membrane</location>
    </subcellularLocation>
</comment>
<evidence type="ECO:0000313" key="7">
    <source>
        <dbReference type="EMBL" id="MBX0323019.1"/>
    </source>
</evidence>
<keyword evidence="7" id="KW-0378">Hydrolase</keyword>
<dbReference type="GO" id="GO:0006465">
    <property type="term" value="P:signal peptide processing"/>
    <property type="evidence" value="ECO:0007669"/>
    <property type="project" value="InterPro"/>
</dbReference>
<dbReference type="InterPro" id="IPR019533">
    <property type="entry name" value="Peptidase_S26"/>
</dbReference>
<dbReference type="Proteomes" id="UP001430377">
    <property type="component" value="Unassembled WGS sequence"/>
</dbReference>
<dbReference type="InterPro" id="IPR001733">
    <property type="entry name" value="Peptidase_S26B"/>
</dbReference>
<dbReference type="GO" id="GO:0009003">
    <property type="term" value="F:signal peptidase activity"/>
    <property type="evidence" value="ECO:0007669"/>
    <property type="project" value="UniProtKB-EC"/>
</dbReference>
<dbReference type="RefSeq" id="WP_220617983.1">
    <property type="nucleotide sequence ID" value="NZ_RKLR01000002.1"/>
</dbReference>
<dbReference type="PANTHER" id="PTHR10806">
    <property type="entry name" value="SIGNAL PEPTIDASE COMPLEX CATALYTIC SUBUNIT SEC11"/>
    <property type="match status" value="1"/>
</dbReference>
<reference evidence="7 8" key="1">
    <citation type="submission" date="2021-06" db="EMBL/GenBank/DDBJ databases">
        <title>Halomicroarcula sp. a new haloarchaeum isolated from saline soil.</title>
        <authorList>
            <person name="Duran-Viseras A."/>
            <person name="Sanchez-Porro C."/>
            <person name="Ventosa A."/>
        </authorList>
    </citation>
    <scope>NUCLEOTIDE SEQUENCE [LARGE SCALE GENOMIC DNA]</scope>
    <source>
        <strain evidence="7 8">F13</strain>
    </source>
</reference>
<comment type="caution">
    <text evidence="7">The sequence shown here is derived from an EMBL/GenBank/DDBJ whole genome shotgun (WGS) entry which is preliminary data.</text>
</comment>
<dbReference type="CDD" id="cd06530">
    <property type="entry name" value="S26_SPase_I"/>
    <property type="match status" value="1"/>
</dbReference>
<evidence type="ECO:0000256" key="1">
    <source>
        <dbReference type="ARBA" id="ARBA00004370"/>
    </source>
</evidence>